<dbReference type="EMBL" id="AAHDIV010000089">
    <property type="protein sequence ID" value="EBU8137060.1"/>
    <property type="molecule type" value="Genomic_DNA"/>
</dbReference>
<dbReference type="Proteomes" id="UP000839895">
    <property type="component" value="Unassembled WGS sequence"/>
</dbReference>
<accession>A0A5V6NLK6</accession>
<keyword evidence="1" id="KW-0732">Signal</keyword>
<feature type="chain" id="PRO_5024939518" evidence="1">
    <location>
        <begin position="24"/>
        <end position="180"/>
    </location>
</feature>
<reference evidence="2" key="1">
    <citation type="submission" date="2018-05" db="EMBL/GenBank/DDBJ databases">
        <authorList>
            <person name="Ashton P.M."/>
            <person name="Dallman T."/>
            <person name="Nair S."/>
            <person name="De Pinna E."/>
            <person name="Peters T."/>
            <person name="Grant K."/>
        </authorList>
    </citation>
    <scope>NUCLEOTIDE SEQUENCE [LARGE SCALE GENOMIC DNA]</scope>
    <source>
        <strain evidence="2">127535</strain>
    </source>
</reference>
<proteinExistence type="predicted"/>
<protein>
    <submittedName>
        <fullName evidence="2">Type 1 fimbrial protein</fullName>
    </submittedName>
</protein>
<comment type="caution">
    <text evidence="2">The sequence shown here is derived from an EMBL/GenBank/DDBJ whole genome shotgun (WGS) entry which is preliminary data.</text>
</comment>
<feature type="signal peptide" evidence="1">
    <location>
        <begin position="1"/>
        <end position="23"/>
    </location>
</feature>
<evidence type="ECO:0000313" key="2">
    <source>
        <dbReference type="EMBL" id="EBU8137060.1"/>
    </source>
</evidence>
<dbReference type="InterPro" id="IPR008966">
    <property type="entry name" value="Adhesion_dom_sf"/>
</dbReference>
<organism evidence="2">
    <name type="scientific">Salmonella enterica subsp. enterica serovar Poona</name>
    <dbReference type="NCBI Taxonomy" id="436295"/>
    <lineage>
        <taxon>Bacteria</taxon>
        <taxon>Pseudomonadati</taxon>
        <taxon>Pseudomonadota</taxon>
        <taxon>Gammaproteobacteria</taxon>
        <taxon>Enterobacterales</taxon>
        <taxon>Enterobacteriaceae</taxon>
        <taxon>Salmonella</taxon>
    </lineage>
</organism>
<dbReference type="GO" id="GO:0007155">
    <property type="term" value="P:cell adhesion"/>
    <property type="evidence" value="ECO:0007669"/>
    <property type="project" value="InterPro"/>
</dbReference>
<dbReference type="GO" id="GO:0009289">
    <property type="term" value="C:pilus"/>
    <property type="evidence" value="ECO:0007669"/>
    <property type="project" value="InterPro"/>
</dbReference>
<gene>
    <name evidence="2" type="ORF">DLM27_26155</name>
</gene>
<dbReference type="InterPro" id="IPR036937">
    <property type="entry name" value="Adhesion_dom_fimbrial_sf"/>
</dbReference>
<name>A0A5V6NLK6_SALET</name>
<dbReference type="SUPFAM" id="SSF49401">
    <property type="entry name" value="Bacterial adhesins"/>
    <property type="match status" value="1"/>
</dbReference>
<evidence type="ECO:0000256" key="1">
    <source>
        <dbReference type="SAM" id="SignalP"/>
    </source>
</evidence>
<dbReference type="AlphaFoldDB" id="A0A5V6NLK6"/>
<dbReference type="Gene3D" id="2.60.40.1090">
    <property type="entry name" value="Fimbrial-type adhesion domain"/>
    <property type="match status" value="1"/>
</dbReference>
<sequence>MKIKNCLFLLGTAMAIMSSSVFAETTGTQTFTANVSANTCTIDNLNKTVDLGEVNLASFVVSIGSGWHVAPGIGVNETFKVANCPSTLTKVSVVPSFDVGVGSDMVKNTGTASNMVIWFNKRIDSTSPAPAEVWKNGESKEFELVAGGGDIPVNGILLQSTNDRIPGTMNFQMSFAFDFI</sequence>